<protein>
    <recommendedName>
        <fullName evidence="3">HAT C-terminal dimerisation domain-containing protein</fullName>
    </recommendedName>
</protein>
<dbReference type="EMBL" id="JAPFFF010000006">
    <property type="protein sequence ID" value="KAK8888285.1"/>
    <property type="molecule type" value="Genomic_DNA"/>
</dbReference>
<dbReference type="Proteomes" id="UP001470230">
    <property type="component" value="Unassembled WGS sequence"/>
</dbReference>
<accession>A0ABR2KAY7</accession>
<reference evidence="1 2" key="1">
    <citation type="submission" date="2024-04" db="EMBL/GenBank/DDBJ databases">
        <title>Tritrichomonas musculus Genome.</title>
        <authorList>
            <person name="Alves-Ferreira E."/>
            <person name="Grigg M."/>
            <person name="Lorenzi H."/>
            <person name="Galac M."/>
        </authorList>
    </citation>
    <scope>NUCLEOTIDE SEQUENCE [LARGE SCALE GENOMIC DNA]</scope>
    <source>
        <strain evidence="1 2">EAF2021</strain>
    </source>
</reference>
<proteinExistence type="predicted"/>
<comment type="caution">
    <text evidence="1">The sequence shown here is derived from an EMBL/GenBank/DDBJ whole genome shotgun (WGS) entry which is preliminary data.</text>
</comment>
<name>A0ABR2KAY7_9EUKA</name>
<evidence type="ECO:0000313" key="1">
    <source>
        <dbReference type="EMBL" id="KAK8888285.1"/>
    </source>
</evidence>
<evidence type="ECO:0008006" key="3">
    <source>
        <dbReference type="Google" id="ProtNLM"/>
    </source>
</evidence>
<organism evidence="1 2">
    <name type="scientific">Tritrichomonas musculus</name>
    <dbReference type="NCBI Taxonomy" id="1915356"/>
    <lineage>
        <taxon>Eukaryota</taxon>
        <taxon>Metamonada</taxon>
        <taxon>Parabasalia</taxon>
        <taxon>Tritrichomonadida</taxon>
        <taxon>Tritrichomonadidae</taxon>
        <taxon>Tritrichomonas</taxon>
    </lineage>
</organism>
<gene>
    <name evidence="1" type="ORF">M9Y10_039351</name>
</gene>
<sequence length="86" mass="9784">MDKKANIAHVNRGEPIPLKTFVCVALCLITLPASESMIERAFSQIKSIMTDYNKSMLGDLFIALSTIKVTSRYKRKYPMRLKIFGE</sequence>
<evidence type="ECO:0000313" key="2">
    <source>
        <dbReference type="Proteomes" id="UP001470230"/>
    </source>
</evidence>
<keyword evidence="2" id="KW-1185">Reference proteome</keyword>